<organism evidence="1 2">
    <name type="scientific">Vermiconidia calcicola</name>
    <dbReference type="NCBI Taxonomy" id="1690605"/>
    <lineage>
        <taxon>Eukaryota</taxon>
        <taxon>Fungi</taxon>
        <taxon>Dikarya</taxon>
        <taxon>Ascomycota</taxon>
        <taxon>Pezizomycotina</taxon>
        <taxon>Dothideomycetes</taxon>
        <taxon>Dothideomycetidae</taxon>
        <taxon>Mycosphaerellales</taxon>
        <taxon>Extremaceae</taxon>
        <taxon>Vermiconidia</taxon>
    </lineage>
</organism>
<proteinExistence type="predicted"/>
<dbReference type="EMBL" id="JAUTXU010000344">
    <property type="protein sequence ID" value="KAK3684460.1"/>
    <property type="molecule type" value="Genomic_DNA"/>
</dbReference>
<gene>
    <name evidence="1" type="ORF">LTR37_020268</name>
</gene>
<dbReference type="Proteomes" id="UP001281147">
    <property type="component" value="Unassembled WGS sequence"/>
</dbReference>
<accession>A0ACC3MD30</accession>
<evidence type="ECO:0000313" key="1">
    <source>
        <dbReference type="EMBL" id="KAK3684460.1"/>
    </source>
</evidence>
<keyword evidence="2" id="KW-1185">Reference proteome</keyword>
<name>A0ACC3MD30_9PEZI</name>
<protein>
    <submittedName>
        <fullName evidence="1">Uncharacterized protein</fullName>
    </submittedName>
</protein>
<comment type="caution">
    <text evidence="1">The sequence shown here is derived from an EMBL/GenBank/DDBJ whole genome shotgun (WGS) entry which is preliminary data.</text>
</comment>
<evidence type="ECO:0000313" key="2">
    <source>
        <dbReference type="Proteomes" id="UP001281147"/>
    </source>
</evidence>
<reference evidence="1" key="1">
    <citation type="submission" date="2023-07" db="EMBL/GenBank/DDBJ databases">
        <title>Black Yeasts Isolated from many extreme environments.</title>
        <authorList>
            <person name="Coleine C."/>
            <person name="Stajich J.E."/>
            <person name="Selbmann L."/>
        </authorList>
    </citation>
    <scope>NUCLEOTIDE SEQUENCE</scope>
    <source>
        <strain evidence="1">CCFEE 5714</strain>
    </source>
</reference>
<sequence>MYTKLAVFTALLAGSTFAVPAAVHQVRDAELEERDAKVVRVTKMETVWVRPTGAPGYGGWGQGEWGNPTKKAKATKKHKATKRPGQNDGKPKPTKRPNQNGDNDGKPKPTKRPNQNGEDGKPKPTKRPNQNGDNKPNNNANGDNKPNKPKQPKPYQDKPKHPKIPNKSPDNYGEEVPNAGEPEGYQDEVLYHHNAHRSNHSAAPLTWSADLASIATDIANTCQYAHNTTAGGGGYGQNIAAGVPADDIGRVISNMFYNSEVGYFKGMYGKKKPTGFHTWGHFSQIVWKKTTTVGCASVLCDSLGGVGGAVKPWFTVCNYGPPGNLAGAYAKNIGKPLGKKRVAV</sequence>